<accession>A0A2R8AL57</accession>
<protein>
    <submittedName>
        <fullName evidence="1">Uncharacterized protein</fullName>
    </submittedName>
</protein>
<proteinExistence type="predicted"/>
<dbReference type="Proteomes" id="UP000244911">
    <property type="component" value="Unassembled WGS sequence"/>
</dbReference>
<evidence type="ECO:0000313" key="1">
    <source>
        <dbReference type="EMBL" id="SPF76785.1"/>
    </source>
</evidence>
<sequence>MKYEVIKGDQGSCSVIFEPRSKTSDDAPLLVAKYKTSGKKGLVSIEATRDGDWEQLQIVHQNQRDKFSGVFDVKPKNLESEPLWTILQGDGDDAVLFHLTGRDGNDEFHSASYTNLTTTGITAALANECGAKGGPFQPSEIGSLEEEEALELKPRDIRHIRWVLNQKYSNAEDVGLGDFTGRERDMLVEYASSNGHEPTRYLNKAIAEQLLEEKFKPKRKDLRGEPGFKRFDDWISYDDSEDGTCAIVSFAKSTKGFKTYTVPRMEIHADPSARGNSLYFDFVTPNRFNNDFPITATVDGRKIRLNIEDGRVRPVDLRSGFASADIVRAIRRGKEVVIRGTGKNEKAKHVVRFSALGFTAAFNKMAYDCDRPRIREWLR</sequence>
<dbReference type="AlphaFoldDB" id="A0A2R8AL57"/>
<keyword evidence="2" id="KW-1185">Reference proteome</keyword>
<gene>
    <name evidence="1" type="ORF">ALP8811_01799</name>
</gene>
<dbReference type="EMBL" id="OMOI01000001">
    <property type="protein sequence ID" value="SPF76785.1"/>
    <property type="molecule type" value="Genomic_DNA"/>
</dbReference>
<name>A0A2R8AL57_9RHOB</name>
<evidence type="ECO:0000313" key="2">
    <source>
        <dbReference type="Proteomes" id="UP000244911"/>
    </source>
</evidence>
<reference evidence="1 2" key="1">
    <citation type="submission" date="2018-03" db="EMBL/GenBank/DDBJ databases">
        <authorList>
            <person name="Keele B.F."/>
        </authorList>
    </citation>
    <scope>NUCLEOTIDE SEQUENCE [LARGE SCALE GENOMIC DNA]</scope>
    <source>
        <strain evidence="1 2">CECT 8811</strain>
    </source>
</reference>
<organism evidence="1 2">
    <name type="scientific">Aliiroseovarius pelagivivens</name>
    <dbReference type="NCBI Taxonomy" id="1639690"/>
    <lineage>
        <taxon>Bacteria</taxon>
        <taxon>Pseudomonadati</taxon>
        <taxon>Pseudomonadota</taxon>
        <taxon>Alphaproteobacteria</taxon>
        <taxon>Rhodobacterales</taxon>
        <taxon>Paracoccaceae</taxon>
        <taxon>Aliiroseovarius</taxon>
    </lineage>
</organism>